<keyword evidence="1" id="KW-1133">Transmembrane helix</keyword>
<comment type="caution">
    <text evidence="2">The sequence shown here is derived from an EMBL/GenBank/DDBJ whole genome shotgun (WGS) entry which is preliminary data.</text>
</comment>
<dbReference type="Pfam" id="PF04247">
    <property type="entry name" value="SirB"/>
    <property type="match status" value="1"/>
</dbReference>
<keyword evidence="1" id="KW-0472">Membrane</keyword>
<dbReference type="PANTHER" id="PTHR39594">
    <property type="entry name" value="PROTEIN YCHQ"/>
    <property type="match status" value="1"/>
</dbReference>
<keyword evidence="1" id="KW-0812">Transmembrane</keyword>
<dbReference type="PANTHER" id="PTHR39594:SF1">
    <property type="entry name" value="PROTEIN YCHQ"/>
    <property type="match status" value="1"/>
</dbReference>
<evidence type="ECO:0000313" key="3">
    <source>
        <dbReference type="Proteomes" id="UP000526892"/>
    </source>
</evidence>
<evidence type="ECO:0000256" key="1">
    <source>
        <dbReference type="SAM" id="Phobius"/>
    </source>
</evidence>
<proteinExistence type="predicted"/>
<protein>
    <submittedName>
        <fullName evidence="2">SirB2 family protein</fullName>
    </submittedName>
</protein>
<reference evidence="2 3" key="1">
    <citation type="journal article" date="2003" name="Extremophiles">
        <title>Halomonas glaciei sp. nov. isolated from fast ice of Adelie Land, Antarctica.</title>
        <authorList>
            <person name="Reddy G.S."/>
            <person name="Raghavan P.U."/>
            <person name="Sarita N.B."/>
            <person name="Prakash J.S."/>
            <person name="Nagesh N."/>
            <person name="Delille D."/>
            <person name="Shivaji S."/>
        </authorList>
    </citation>
    <scope>NUCLEOTIDE SEQUENCE [LARGE SCALE GENOMIC DNA]</scope>
    <source>
        <strain evidence="2 3">DD39</strain>
    </source>
</reference>
<dbReference type="GO" id="GO:0005886">
    <property type="term" value="C:plasma membrane"/>
    <property type="evidence" value="ECO:0007669"/>
    <property type="project" value="TreeGrafter"/>
</dbReference>
<feature type="transmembrane region" description="Helical" evidence="1">
    <location>
        <begin position="103"/>
        <end position="129"/>
    </location>
</feature>
<dbReference type="AlphaFoldDB" id="A0A7Z0RXH7"/>
<feature type="transmembrane region" description="Helical" evidence="1">
    <location>
        <begin position="40"/>
        <end position="66"/>
    </location>
</feature>
<dbReference type="InterPro" id="IPR007360">
    <property type="entry name" value="SirB"/>
</dbReference>
<sequence length="137" mass="15172">MEHYFLIKHLHMTAAALSITLFVVRAWWSVQESPRLNARWVKVLPHLIDTALLGLGVTLMVLLSVWPWQLPWLGAKLLALLAYIGIGTIAIKRGATPTVRALAALVALAIFAYMMGAAICHSPLSWLAWVRAINPKL</sequence>
<gene>
    <name evidence="2" type="ORF">HZS80_03220</name>
</gene>
<dbReference type="PIRSF" id="PIRSF005610">
    <property type="entry name" value="SirB"/>
    <property type="match status" value="1"/>
</dbReference>
<dbReference type="EMBL" id="JACCDE010000003">
    <property type="protein sequence ID" value="NYS76743.1"/>
    <property type="molecule type" value="Genomic_DNA"/>
</dbReference>
<feature type="transmembrane region" description="Helical" evidence="1">
    <location>
        <begin position="6"/>
        <end position="28"/>
    </location>
</feature>
<name>A0A7Z0RXH7_9GAMM</name>
<feature type="transmembrane region" description="Helical" evidence="1">
    <location>
        <begin position="72"/>
        <end position="91"/>
    </location>
</feature>
<accession>A0A7Z0RXH7</accession>
<keyword evidence="3" id="KW-1185">Reference proteome</keyword>
<evidence type="ECO:0000313" key="2">
    <source>
        <dbReference type="EMBL" id="NYS76743.1"/>
    </source>
</evidence>
<dbReference type="Proteomes" id="UP000526892">
    <property type="component" value="Unassembled WGS sequence"/>
</dbReference>
<dbReference type="RefSeq" id="WP_035558440.1">
    <property type="nucleotide sequence ID" value="NZ_CAXBPG010000008.1"/>
</dbReference>
<organism evidence="2 3">
    <name type="scientific">Vreelandella glaciei</name>
    <dbReference type="NCBI Taxonomy" id="186761"/>
    <lineage>
        <taxon>Bacteria</taxon>
        <taxon>Pseudomonadati</taxon>
        <taxon>Pseudomonadota</taxon>
        <taxon>Gammaproteobacteria</taxon>
        <taxon>Oceanospirillales</taxon>
        <taxon>Halomonadaceae</taxon>
        <taxon>Vreelandella</taxon>
    </lineage>
</organism>